<feature type="signal peptide" evidence="1">
    <location>
        <begin position="1"/>
        <end position="18"/>
    </location>
</feature>
<dbReference type="Proteomes" id="UP000675747">
    <property type="component" value="Unassembled WGS sequence"/>
</dbReference>
<dbReference type="InterPro" id="IPR051532">
    <property type="entry name" value="Ester_Hydrolysis_Enzymes"/>
</dbReference>
<dbReference type="SUPFAM" id="SSF52266">
    <property type="entry name" value="SGNH hydrolase"/>
    <property type="match status" value="1"/>
</dbReference>
<comment type="caution">
    <text evidence="3">The sequence shown here is derived from an EMBL/GenBank/DDBJ whole genome shotgun (WGS) entry which is preliminary data.</text>
</comment>
<accession>A0AAP2CC75</accession>
<organism evidence="3 4">
    <name type="scientific">Coralloluteibacterium stylophorae</name>
    <dbReference type="NCBI Taxonomy" id="1776034"/>
    <lineage>
        <taxon>Bacteria</taxon>
        <taxon>Pseudomonadati</taxon>
        <taxon>Pseudomonadota</taxon>
        <taxon>Gammaproteobacteria</taxon>
        <taxon>Lysobacterales</taxon>
        <taxon>Lysobacteraceae</taxon>
        <taxon>Coralloluteibacterium</taxon>
    </lineage>
</organism>
<keyword evidence="1" id="KW-0732">Signal</keyword>
<sequence length="229" mass="25286">MIRLSSCLLLLAPFLAHAQQPVDRGHAEWEPAIAEFEAADRQNPPPRDAVLFVGSSSIVMWRTLDSDFPGVATINRGFGGSDLDDTTHFARRIVLPYRPRAIVMYAGDNDIMNGDSPEQLRDDFVEFVETVRSRYPDLPIAYIAVKPSIARRALMDAGARANALIHDWAAGQDDVAFLDVFTPMLDARGEPRPELFLDDGLHMTAQGYALWRPVVDAWLQGVGADAPQG</sequence>
<dbReference type="AlphaFoldDB" id="A0AAP2CC75"/>
<proteinExistence type="predicted"/>
<dbReference type="RefSeq" id="WP_213173674.1">
    <property type="nucleotide sequence ID" value="NZ_JAGQFT020000006.1"/>
</dbReference>
<feature type="domain" description="SGNH hydrolase-type esterase" evidence="2">
    <location>
        <begin position="62"/>
        <end position="210"/>
    </location>
</feature>
<evidence type="ECO:0000259" key="2">
    <source>
        <dbReference type="Pfam" id="PF13472"/>
    </source>
</evidence>
<feature type="chain" id="PRO_5042884682" description="SGNH hydrolase-type esterase domain-containing protein" evidence="1">
    <location>
        <begin position="19"/>
        <end position="229"/>
    </location>
</feature>
<name>A0AAP2CC75_9GAMM</name>
<dbReference type="PANTHER" id="PTHR30383">
    <property type="entry name" value="THIOESTERASE 1/PROTEASE 1/LYSOPHOSPHOLIPASE L1"/>
    <property type="match status" value="1"/>
</dbReference>
<dbReference type="EMBL" id="JAGQFT020000006">
    <property type="protein sequence ID" value="MBS7457569.1"/>
    <property type="molecule type" value="Genomic_DNA"/>
</dbReference>
<gene>
    <name evidence="3" type="ORF">KB893_010525</name>
</gene>
<evidence type="ECO:0000313" key="4">
    <source>
        <dbReference type="Proteomes" id="UP000675747"/>
    </source>
</evidence>
<dbReference type="Gene3D" id="3.40.50.1110">
    <property type="entry name" value="SGNH hydrolase"/>
    <property type="match status" value="1"/>
</dbReference>
<protein>
    <recommendedName>
        <fullName evidence="2">SGNH hydrolase-type esterase domain-containing protein</fullName>
    </recommendedName>
</protein>
<evidence type="ECO:0000313" key="3">
    <source>
        <dbReference type="EMBL" id="MBS7457569.1"/>
    </source>
</evidence>
<dbReference type="CDD" id="cd04502">
    <property type="entry name" value="SGNH_hydrolase_like_7"/>
    <property type="match status" value="1"/>
</dbReference>
<keyword evidence="4" id="KW-1185">Reference proteome</keyword>
<dbReference type="InterPro" id="IPR013830">
    <property type="entry name" value="SGNH_hydro"/>
</dbReference>
<dbReference type="GO" id="GO:0004622">
    <property type="term" value="F:phosphatidylcholine lysophospholipase activity"/>
    <property type="evidence" value="ECO:0007669"/>
    <property type="project" value="TreeGrafter"/>
</dbReference>
<dbReference type="PANTHER" id="PTHR30383:SF5">
    <property type="entry name" value="SGNH HYDROLASE-TYPE ESTERASE DOMAIN-CONTAINING PROTEIN"/>
    <property type="match status" value="1"/>
</dbReference>
<reference evidence="3 4" key="1">
    <citation type="journal article" date="2021" name="Microbiol. Resour. Announc.">
        <title>Draft Genome Sequence of Coralloluteibacterium stylophorae LMG 29479T.</title>
        <authorList>
            <person name="Karlyshev A.V."/>
            <person name="Kudryashova E.B."/>
            <person name="Ariskina E.V."/>
            <person name="Conroy A.P."/>
            <person name="Abidueva E.Y."/>
        </authorList>
    </citation>
    <scope>NUCLEOTIDE SEQUENCE [LARGE SCALE GENOMIC DNA]</scope>
    <source>
        <strain evidence="3 4">LMG 29479</strain>
    </source>
</reference>
<dbReference type="Pfam" id="PF13472">
    <property type="entry name" value="Lipase_GDSL_2"/>
    <property type="match status" value="1"/>
</dbReference>
<dbReference type="InterPro" id="IPR036514">
    <property type="entry name" value="SGNH_hydro_sf"/>
</dbReference>
<evidence type="ECO:0000256" key="1">
    <source>
        <dbReference type="SAM" id="SignalP"/>
    </source>
</evidence>